<proteinExistence type="predicted"/>
<sequence>MNELGPVHSLRFSRHAVAMARDRFDLSTDEQAEAFITSEFAAARITYRSKRYPDQIKVQGDVVCLAYHPASHKIITMFVSGHIGERNRR</sequence>
<organism evidence="1">
    <name type="scientific">marine metagenome</name>
    <dbReference type="NCBI Taxonomy" id="408172"/>
    <lineage>
        <taxon>unclassified sequences</taxon>
        <taxon>metagenomes</taxon>
        <taxon>ecological metagenomes</taxon>
    </lineage>
</organism>
<gene>
    <name evidence="1" type="ORF">METZ01_LOCUS101725</name>
</gene>
<dbReference type="AlphaFoldDB" id="A0A381W9A0"/>
<protein>
    <recommendedName>
        <fullName evidence="2">DUF4258 domain-containing protein</fullName>
    </recommendedName>
</protein>
<evidence type="ECO:0000313" key="1">
    <source>
        <dbReference type="EMBL" id="SVA48871.1"/>
    </source>
</evidence>
<evidence type="ECO:0008006" key="2">
    <source>
        <dbReference type="Google" id="ProtNLM"/>
    </source>
</evidence>
<reference evidence="1" key="1">
    <citation type="submission" date="2018-05" db="EMBL/GenBank/DDBJ databases">
        <authorList>
            <person name="Lanie J.A."/>
            <person name="Ng W.-L."/>
            <person name="Kazmierczak K.M."/>
            <person name="Andrzejewski T.M."/>
            <person name="Davidsen T.M."/>
            <person name="Wayne K.J."/>
            <person name="Tettelin H."/>
            <person name="Glass J.I."/>
            <person name="Rusch D."/>
            <person name="Podicherti R."/>
            <person name="Tsui H.-C.T."/>
            <person name="Winkler M.E."/>
        </authorList>
    </citation>
    <scope>NUCLEOTIDE SEQUENCE</scope>
</reference>
<dbReference type="EMBL" id="UINC01011038">
    <property type="protein sequence ID" value="SVA48871.1"/>
    <property type="molecule type" value="Genomic_DNA"/>
</dbReference>
<name>A0A381W9A0_9ZZZZ</name>
<accession>A0A381W9A0</accession>